<dbReference type="InParanoid" id="W3XJY3"/>
<keyword evidence="2" id="KW-1133">Transmembrane helix</keyword>
<evidence type="ECO:0000256" key="1">
    <source>
        <dbReference type="SAM" id="MobiDB-lite"/>
    </source>
</evidence>
<accession>W3XJY3</accession>
<dbReference type="GO" id="GO:0016020">
    <property type="term" value="C:membrane"/>
    <property type="evidence" value="ECO:0007669"/>
    <property type="project" value="InterPro"/>
</dbReference>
<proteinExistence type="predicted"/>
<name>W3XJY3_PESFW</name>
<dbReference type="EMBL" id="KI912109">
    <property type="protein sequence ID" value="ETS86348.1"/>
    <property type="molecule type" value="Genomic_DNA"/>
</dbReference>
<dbReference type="AlphaFoldDB" id="W3XJY3"/>
<feature type="region of interest" description="Disordered" evidence="1">
    <location>
        <begin position="1"/>
        <end position="32"/>
    </location>
</feature>
<reference evidence="4" key="1">
    <citation type="journal article" date="2015" name="BMC Genomics">
        <title>Genomic and transcriptomic analysis of the endophytic fungus Pestalotiopsis fici reveals its lifestyle and high potential for synthesis of natural products.</title>
        <authorList>
            <person name="Wang X."/>
            <person name="Zhang X."/>
            <person name="Liu L."/>
            <person name="Xiang M."/>
            <person name="Wang W."/>
            <person name="Sun X."/>
            <person name="Che Y."/>
            <person name="Guo L."/>
            <person name="Liu G."/>
            <person name="Guo L."/>
            <person name="Wang C."/>
            <person name="Yin W.B."/>
            <person name="Stadler M."/>
            <person name="Zhang X."/>
            <person name="Liu X."/>
        </authorList>
    </citation>
    <scope>NUCLEOTIDE SEQUENCE [LARGE SCALE GENOMIC DNA]</scope>
    <source>
        <strain evidence="4">W106-1 / CGMCC3.15140</strain>
    </source>
</reference>
<sequence>MDQHEKPSWSLPRSPVHPRGTRDGHWPQSSLHDQRDYTMNHIPWSVDAEGKPGRRNYARAFEFRWSDIPGQQRCDMCEFGQPDGMVNDAIFEEEVDRWIAETRHQEDITIRLLVCKMVAKYPRYGLPLPRGAFEAIERDFGLHPATTQTLHHMDRYFDLDFTWSNRQESSSDGSVWSVIRFEPIKRNTAWTMSLRYDQGRQRTDAIFLMTQDDEGIFEHALGELLILHKSWKQFRVLPEAFMQIYLEAWSTHIGDLQWTIIKTERELGATRTWEKDGTKLHDWPQNVDVRTNAAKLHSCLYTLARARNKLAKVRQMQQALGEMDSWVKKSLKATGKILTDANELDQYSAWTDTLLRQTDMKAQEAQERAQIQADLLFSIISQQDSHESNSMAQSAFVFTFITALFLPCTVVASIFSMSMFNWQPGTESDSAASYISDKFWIYWAFSLPLTILVMGGWYWWSLKGMQIWKRSFSKADEDAQSWRAKSRWLRFLGRRPKPKSA</sequence>
<evidence type="ECO:0000256" key="2">
    <source>
        <dbReference type="SAM" id="Phobius"/>
    </source>
</evidence>
<keyword evidence="4" id="KW-1185">Reference proteome</keyword>
<dbReference type="RefSeq" id="XP_007826948.1">
    <property type="nucleotide sequence ID" value="XM_007828757.1"/>
</dbReference>
<dbReference type="GO" id="GO:0046873">
    <property type="term" value="F:metal ion transmembrane transporter activity"/>
    <property type="evidence" value="ECO:0007669"/>
    <property type="project" value="InterPro"/>
</dbReference>
<keyword evidence="2" id="KW-0472">Membrane</keyword>
<protein>
    <submittedName>
        <fullName evidence="3">Uncharacterized protein</fullName>
    </submittedName>
</protein>
<feature type="transmembrane region" description="Helical" evidence="2">
    <location>
        <begin position="395"/>
        <end position="420"/>
    </location>
</feature>
<evidence type="ECO:0000313" key="3">
    <source>
        <dbReference type="EMBL" id="ETS86348.1"/>
    </source>
</evidence>
<dbReference type="Gene3D" id="1.20.58.340">
    <property type="entry name" value="Magnesium transport protein CorA, transmembrane region"/>
    <property type="match status" value="1"/>
</dbReference>
<dbReference type="InterPro" id="IPR002523">
    <property type="entry name" value="MgTranspt_CorA/ZnTranspt_ZntB"/>
</dbReference>
<organism evidence="3 4">
    <name type="scientific">Pestalotiopsis fici (strain W106-1 / CGMCC3.15140)</name>
    <dbReference type="NCBI Taxonomy" id="1229662"/>
    <lineage>
        <taxon>Eukaryota</taxon>
        <taxon>Fungi</taxon>
        <taxon>Dikarya</taxon>
        <taxon>Ascomycota</taxon>
        <taxon>Pezizomycotina</taxon>
        <taxon>Sordariomycetes</taxon>
        <taxon>Xylariomycetidae</taxon>
        <taxon>Amphisphaeriales</taxon>
        <taxon>Sporocadaceae</taxon>
        <taxon>Pestalotiopsis</taxon>
    </lineage>
</organism>
<keyword evidence="2" id="KW-0812">Transmembrane</keyword>
<dbReference type="Proteomes" id="UP000030651">
    <property type="component" value="Unassembled WGS sequence"/>
</dbReference>
<dbReference type="GeneID" id="19265189"/>
<dbReference type="OrthoDB" id="5207033at2759"/>
<dbReference type="Pfam" id="PF01544">
    <property type="entry name" value="CorA"/>
    <property type="match status" value="1"/>
</dbReference>
<evidence type="ECO:0000313" key="4">
    <source>
        <dbReference type="Proteomes" id="UP000030651"/>
    </source>
</evidence>
<gene>
    <name evidence="3" type="ORF">PFICI_00176</name>
</gene>
<feature type="transmembrane region" description="Helical" evidence="2">
    <location>
        <begin position="440"/>
        <end position="460"/>
    </location>
</feature>
<dbReference type="HOGENOM" id="CLU_544113_0_0_1"/>
<dbReference type="KEGG" id="pfy:PFICI_00176"/>